<dbReference type="GO" id="GO:0008270">
    <property type="term" value="F:zinc ion binding"/>
    <property type="evidence" value="ECO:0007669"/>
    <property type="project" value="InterPro"/>
</dbReference>
<evidence type="ECO:0000256" key="3">
    <source>
        <dbReference type="ARBA" id="ARBA00023125"/>
    </source>
</evidence>
<dbReference type="STRING" id="1160497.A0A1L9VFB4"/>
<dbReference type="InterPro" id="IPR004507">
    <property type="entry name" value="UbiX-like"/>
</dbReference>
<feature type="domain" description="Zn(2)-C6 fungal-type" evidence="7">
    <location>
        <begin position="28"/>
        <end position="59"/>
    </location>
</feature>
<keyword evidence="4" id="KW-0804">Transcription</keyword>
<dbReference type="PROSITE" id="PS50048">
    <property type="entry name" value="ZN2_CY6_FUNGAL_2"/>
    <property type="match status" value="1"/>
</dbReference>
<dbReference type="PROSITE" id="PS00463">
    <property type="entry name" value="ZN2_CY6_FUNGAL_1"/>
    <property type="match status" value="1"/>
</dbReference>
<sequence length="624" mass="70779">MADNPYPYDTGIIRELLKNKRKVRGIRSCFPCRHRKVRCDGQVPCSSCVKRNHPELCRVPNAGSEEGTQQQPSPSGRLDIEASLNRIIEDPQVQSSTDNNLLISRLEKIEEQISSIKADLRTASAPAPSRVRESSEGQQSSITSTRLASKSPGRYYVEDATGATIYLGSRSDAPLVLGCRQPATTGDAMLQSSMMDQFVPRAYPFTNLWGMDASAQNVCETLPDDSDIIRYWQTYQSAVYPFYPTLVTADQFSQSLFGFLDQRASAREMNRHVEEPNSSWLALLFAVLACGVQFSDDSIKERDLRSRVFVCSSFQCLRLSNFFNNTNLDQIQAMALIGHCLRNNLDTNSAWILMVGATIRLAQSIGLHEPSLSLSASEQHQRNRLWWMLIWQDTFLSLTYDRPPSAITGIFPVPLTPYTDGLTFQESVFTICKIILDRTQLENSGDSRPPMESALESRRELEAIWHTVSPFLRDKSRCTTLQQHLERLALGIHLGYAICRFTWMYMDSARQQLTVLPDTIEHAVQQAIRPVESFLDLHRFSSSVCRSWAFVHNAVSCAITLKSAVQMLPEETNRSEIIIQRLIVVLEKEERESEWVDTDTNLRHFGPYSRALKALREIYHETET</sequence>
<dbReference type="GO" id="GO:0000981">
    <property type="term" value="F:DNA-binding transcription factor activity, RNA polymerase II-specific"/>
    <property type="evidence" value="ECO:0007669"/>
    <property type="project" value="InterPro"/>
</dbReference>
<evidence type="ECO:0000256" key="4">
    <source>
        <dbReference type="ARBA" id="ARBA00023163"/>
    </source>
</evidence>
<dbReference type="GO" id="GO:0006351">
    <property type="term" value="P:DNA-templated transcription"/>
    <property type="evidence" value="ECO:0007669"/>
    <property type="project" value="InterPro"/>
</dbReference>
<dbReference type="GO" id="GO:0016831">
    <property type="term" value="F:carboxy-lyase activity"/>
    <property type="evidence" value="ECO:0007669"/>
    <property type="project" value="TreeGrafter"/>
</dbReference>
<dbReference type="EMBL" id="KV878901">
    <property type="protein sequence ID" value="OJJ82641.1"/>
    <property type="molecule type" value="Genomic_DNA"/>
</dbReference>
<keyword evidence="9" id="KW-1185">Reference proteome</keyword>
<dbReference type="GO" id="GO:0003677">
    <property type="term" value="F:DNA binding"/>
    <property type="evidence" value="ECO:0007669"/>
    <property type="project" value="UniProtKB-KW"/>
</dbReference>
<dbReference type="Pfam" id="PF00172">
    <property type="entry name" value="Zn_clus"/>
    <property type="match status" value="1"/>
</dbReference>
<dbReference type="SMART" id="SM00906">
    <property type="entry name" value="Fungal_trans"/>
    <property type="match status" value="1"/>
</dbReference>
<keyword evidence="2" id="KW-0805">Transcription regulation</keyword>
<evidence type="ECO:0000256" key="1">
    <source>
        <dbReference type="ARBA" id="ARBA00022723"/>
    </source>
</evidence>
<dbReference type="GeneID" id="34457179"/>
<dbReference type="CDD" id="cd00067">
    <property type="entry name" value="GAL4"/>
    <property type="match status" value="1"/>
</dbReference>
<organism evidence="8 9">
    <name type="scientific">Aspergillus glaucus CBS 516.65</name>
    <dbReference type="NCBI Taxonomy" id="1160497"/>
    <lineage>
        <taxon>Eukaryota</taxon>
        <taxon>Fungi</taxon>
        <taxon>Dikarya</taxon>
        <taxon>Ascomycota</taxon>
        <taxon>Pezizomycotina</taxon>
        <taxon>Eurotiomycetes</taxon>
        <taxon>Eurotiomycetidae</taxon>
        <taxon>Eurotiales</taxon>
        <taxon>Aspergillaceae</taxon>
        <taxon>Aspergillus</taxon>
        <taxon>Aspergillus subgen. Aspergillus</taxon>
    </lineage>
</organism>
<dbReference type="PANTHER" id="PTHR43374">
    <property type="entry name" value="FLAVIN PRENYLTRANSFERASE"/>
    <property type="match status" value="1"/>
</dbReference>
<protein>
    <recommendedName>
        <fullName evidence="7">Zn(2)-C6 fungal-type domain-containing protein</fullName>
    </recommendedName>
</protein>
<dbReference type="CDD" id="cd12148">
    <property type="entry name" value="fungal_TF_MHR"/>
    <property type="match status" value="1"/>
</dbReference>
<keyword evidence="3" id="KW-0238">DNA-binding</keyword>
<keyword evidence="5" id="KW-0539">Nucleus</keyword>
<evidence type="ECO:0000256" key="2">
    <source>
        <dbReference type="ARBA" id="ARBA00023015"/>
    </source>
</evidence>
<dbReference type="SUPFAM" id="SSF57701">
    <property type="entry name" value="Zn2/Cys6 DNA-binding domain"/>
    <property type="match status" value="1"/>
</dbReference>
<keyword evidence="1" id="KW-0479">Metal-binding</keyword>
<proteinExistence type="predicted"/>
<feature type="region of interest" description="Disordered" evidence="6">
    <location>
        <begin position="120"/>
        <end position="148"/>
    </location>
</feature>
<evidence type="ECO:0000313" key="8">
    <source>
        <dbReference type="EMBL" id="OJJ82641.1"/>
    </source>
</evidence>
<dbReference type="SMART" id="SM00066">
    <property type="entry name" value="GAL4"/>
    <property type="match status" value="1"/>
</dbReference>
<dbReference type="Proteomes" id="UP000184300">
    <property type="component" value="Unassembled WGS sequence"/>
</dbReference>
<evidence type="ECO:0000256" key="5">
    <source>
        <dbReference type="ARBA" id="ARBA00023242"/>
    </source>
</evidence>
<dbReference type="VEuPathDB" id="FungiDB:ASPGLDRAFT_129795"/>
<dbReference type="Gene3D" id="4.10.240.10">
    <property type="entry name" value="Zn(2)-C6 fungal-type DNA-binding domain"/>
    <property type="match status" value="1"/>
</dbReference>
<feature type="region of interest" description="Disordered" evidence="6">
    <location>
        <begin position="58"/>
        <end position="77"/>
    </location>
</feature>
<dbReference type="PANTHER" id="PTHR43374:SF5">
    <property type="entry name" value="ZN(II)2CYS6 TRANSCRIPTION FACTOR (EUROFUNG)"/>
    <property type="match status" value="1"/>
</dbReference>
<dbReference type="InterPro" id="IPR007219">
    <property type="entry name" value="XnlR_reg_dom"/>
</dbReference>
<evidence type="ECO:0000256" key="6">
    <source>
        <dbReference type="SAM" id="MobiDB-lite"/>
    </source>
</evidence>
<dbReference type="OrthoDB" id="1747771at2759"/>
<gene>
    <name evidence="8" type="ORF">ASPGLDRAFT_129795</name>
</gene>
<feature type="compositionally biased region" description="Polar residues" evidence="6">
    <location>
        <begin position="136"/>
        <end position="148"/>
    </location>
</feature>
<reference evidence="9" key="1">
    <citation type="journal article" date="2017" name="Genome Biol.">
        <title>Comparative genomics reveals high biological diversity and specific adaptations in the industrially and medically important fungal genus Aspergillus.</title>
        <authorList>
            <person name="de Vries R.P."/>
            <person name="Riley R."/>
            <person name="Wiebenga A."/>
            <person name="Aguilar-Osorio G."/>
            <person name="Amillis S."/>
            <person name="Uchima C.A."/>
            <person name="Anderluh G."/>
            <person name="Asadollahi M."/>
            <person name="Askin M."/>
            <person name="Barry K."/>
            <person name="Battaglia E."/>
            <person name="Bayram O."/>
            <person name="Benocci T."/>
            <person name="Braus-Stromeyer S.A."/>
            <person name="Caldana C."/>
            <person name="Canovas D."/>
            <person name="Cerqueira G.C."/>
            <person name="Chen F."/>
            <person name="Chen W."/>
            <person name="Choi C."/>
            <person name="Clum A."/>
            <person name="Dos Santos R.A."/>
            <person name="Damasio A.R."/>
            <person name="Diallinas G."/>
            <person name="Emri T."/>
            <person name="Fekete E."/>
            <person name="Flipphi M."/>
            <person name="Freyberg S."/>
            <person name="Gallo A."/>
            <person name="Gournas C."/>
            <person name="Habgood R."/>
            <person name="Hainaut M."/>
            <person name="Harispe M.L."/>
            <person name="Henrissat B."/>
            <person name="Hilden K.S."/>
            <person name="Hope R."/>
            <person name="Hossain A."/>
            <person name="Karabika E."/>
            <person name="Karaffa L."/>
            <person name="Karanyi Z."/>
            <person name="Krasevec N."/>
            <person name="Kuo A."/>
            <person name="Kusch H."/>
            <person name="LaButti K."/>
            <person name="Lagendijk E.L."/>
            <person name="Lapidus A."/>
            <person name="Levasseur A."/>
            <person name="Lindquist E."/>
            <person name="Lipzen A."/>
            <person name="Logrieco A.F."/>
            <person name="MacCabe A."/>
            <person name="Maekelae M.R."/>
            <person name="Malavazi I."/>
            <person name="Melin P."/>
            <person name="Meyer V."/>
            <person name="Mielnichuk N."/>
            <person name="Miskei M."/>
            <person name="Molnar A.P."/>
            <person name="Mule G."/>
            <person name="Ngan C.Y."/>
            <person name="Orejas M."/>
            <person name="Orosz E."/>
            <person name="Ouedraogo J.P."/>
            <person name="Overkamp K.M."/>
            <person name="Park H.-S."/>
            <person name="Perrone G."/>
            <person name="Piumi F."/>
            <person name="Punt P.J."/>
            <person name="Ram A.F."/>
            <person name="Ramon A."/>
            <person name="Rauscher S."/>
            <person name="Record E."/>
            <person name="Riano-Pachon D.M."/>
            <person name="Robert V."/>
            <person name="Roehrig J."/>
            <person name="Ruller R."/>
            <person name="Salamov A."/>
            <person name="Salih N.S."/>
            <person name="Samson R.A."/>
            <person name="Sandor E."/>
            <person name="Sanguinetti M."/>
            <person name="Schuetze T."/>
            <person name="Sepcic K."/>
            <person name="Shelest E."/>
            <person name="Sherlock G."/>
            <person name="Sophianopoulou V."/>
            <person name="Squina F.M."/>
            <person name="Sun H."/>
            <person name="Susca A."/>
            <person name="Todd R.B."/>
            <person name="Tsang A."/>
            <person name="Unkles S.E."/>
            <person name="van de Wiele N."/>
            <person name="van Rossen-Uffink D."/>
            <person name="Oliveira J.V."/>
            <person name="Vesth T.C."/>
            <person name="Visser J."/>
            <person name="Yu J.-H."/>
            <person name="Zhou M."/>
            <person name="Andersen M.R."/>
            <person name="Archer D.B."/>
            <person name="Baker S.E."/>
            <person name="Benoit I."/>
            <person name="Brakhage A.A."/>
            <person name="Braus G.H."/>
            <person name="Fischer R."/>
            <person name="Frisvad J.C."/>
            <person name="Goldman G.H."/>
            <person name="Houbraken J."/>
            <person name="Oakley B."/>
            <person name="Pocsi I."/>
            <person name="Scazzocchio C."/>
            <person name="Seiboth B."/>
            <person name="vanKuyk P.A."/>
            <person name="Wortman J."/>
            <person name="Dyer P.S."/>
            <person name="Grigoriev I.V."/>
        </authorList>
    </citation>
    <scope>NUCLEOTIDE SEQUENCE [LARGE SCALE GENOMIC DNA]</scope>
    <source>
        <strain evidence="9">CBS 516.65</strain>
    </source>
</reference>
<dbReference type="InterPro" id="IPR036864">
    <property type="entry name" value="Zn2-C6_fun-type_DNA-bd_sf"/>
</dbReference>
<evidence type="ECO:0000313" key="9">
    <source>
        <dbReference type="Proteomes" id="UP000184300"/>
    </source>
</evidence>
<dbReference type="AlphaFoldDB" id="A0A1L9VFB4"/>
<dbReference type="RefSeq" id="XP_022399339.1">
    <property type="nucleotide sequence ID" value="XM_022540918.1"/>
</dbReference>
<dbReference type="InterPro" id="IPR001138">
    <property type="entry name" value="Zn2Cys6_DnaBD"/>
</dbReference>
<evidence type="ECO:0000259" key="7">
    <source>
        <dbReference type="PROSITE" id="PS50048"/>
    </source>
</evidence>
<accession>A0A1L9VFB4</accession>
<dbReference type="Pfam" id="PF04082">
    <property type="entry name" value="Fungal_trans"/>
    <property type="match status" value="1"/>
</dbReference>
<name>A0A1L9VFB4_ASPGL</name>